<dbReference type="GO" id="GO:0000287">
    <property type="term" value="F:magnesium ion binding"/>
    <property type="evidence" value="ECO:0007669"/>
    <property type="project" value="TreeGrafter"/>
</dbReference>
<name>B6AGY2_CRYMR</name>
<dbReference type="InterPro" id="IPR036412">
    <property type="entry name" value="HAD-like_sf"/>
</dbReference>
<keyword evidence="2" id="KW-1185">Reference proteome</keyword>
<dbReference type="OMA" id="EHRFFRI"/>
<dbReference type="GO" id="GO:0016791">
    <property type="term" value="F:phosphatase activity"/>
    <property type="evidence" value="ECO:0007669"/>
    <property type="project" value="TreeGrafter"/>
</dbReference>
<dbReference type="OrthoDB" id="27226at2759"/>
<dbReference type="GeneID" id="6996976"/>
<dbReference type="RefSeq" id="XP_002141822.1">
    <property type="nucleotide sequence ID" value="XM_002141786.1"/>
</dbReference>
<dbReference type="PANTHER" id="PTHR10000">
    <property type="entry name" value="PHOSPHOSERINE PHOSPHATASE"/>
    <property type="match status" value="1"/>
</dbReference>
<dbReference type="GO" id="GO:0005829">
    <property type="term" value="C:cytosol"/>
    <property type="evidence" value="ECO:0007669"/>
    <property type="project" value="TreeGrafter"/>
</dbReference>
<accession>B6AGY2</accession>
<dbReference type="PANTHER" id="PTHR10000:SF8">
    <property type="entry name" value="HAD SUPERFAMILY HYDROLASE-LIKE, TYPE 3"/>
    <property type="match status" value="1"/>
</dbReference>
<protein>
    <recommendedName>
        <fullName evidence="3">Haloacid dehalogenase-like hydrolase family protein</fullName>
    </recommendedName>
</protein>
<dbReference type="SUPFAM" id="SSF56784">
    <property type="entry name" value="HAD-like"/>
    <property type="match status" value="1"/>
</dbReference>
<evidence type="ECO:0000313" key="1">
    <source>
        <dbReference type="EMBL" id="EEA07473.1"/>
    </source>
</evidence>
<evidence type="ECO:0008006" key="3">
    <source>
        <dbReference type="Google" id="ProtNLM"/>
    </source>
</evidence>
<dbReference type="EMBL" id="DS989733">
    <property type="protein sequence ID" value="EEA07473.1"/>
    <property type="molecule type" value="Genomic_DNA"/>
</dbReference>
<evidence type="ECO:0000313" key="2">
    <source>
        <dbReference type="Proteomes" id="UP000001460"/>
    </source>
</evidence>
<dbReference type="AlphaFoldDB" id="B6AGY2"/>
<dbReference type="Proteomes" id="UP000001460">
    <property type="component" value="Unassembled WGS sequence"/>
</dbReference>
<sequence length="294" mass="33877">MNILLNLTSVIQNLTGNEKIQNLNYYYPFQCSITDLDDTLISQNNSYISDMNAVTYRTLQLFGVTVFPTVGYSLRRALQLFSKEINDIIYQKWINNSIVINILNFLHSFTIVNDELIFSEDKILIKGIEKFGRADFTKTNIVSYLLLTCYIHIGIEDHYSTLFENHNSELVNEFMRIGVKIEFGVKLLNILKTKPSEEEHRFFRILMIENVSKKIASEIILKDLGLSFNQTAFIGDGENDIDLMKAVSYSISVENAIQAIRHIARYKVGLNCENSLSSISNTLCWRKFPRNEPK</sequence>
<proteinExistence type="predicted"/>
<gene>
    <name evidence="1" type="ORF">CMU_036470</name>
</gene>
<dbReference type="Gene3D" id="3.30.1240.10">
    <property type="match status" value="1"/>
</dbReference>
<organism evidence="1 2">
    <name type="scientific">Cryptosporidium muris (strain RN66)</name>
    <dbReference type="NCBI Taxonomy" id="441375"/>
    <lineage>
        <taxon>Eukaryota</taxon>
        <taxon>Sar</taxon>
        <taxon>Alveolata</taxon>
        <taxon>Apicomplexa</taxon>
        <taxon>Conoidasida</taxon>
        <taxon>Coccidia</taxon>
        <taxon>Eucoccidiorida</taxon>
        <taxon>Eimeriorina</taxon>
        <taxon>Cryptosporidiidae</taxon>
        <taxon>Cryptosporidium</taxon>
    </lineage>
</organism>
<dbReference type="InterPro" id="IPR023214">
    <property type="entry name" value="HAD_sf"/>
</dbReference>
<dbReference type="Pfam" id="PF08282">
    <property type="entry name" value="Hydrolase_3"/>
    <property type="match status" value="1"/>
</dbReference>
<reference evidence="1" key="1">
    <citation type="submission" date="2008-06" db="EMBL/GenBank/DDBJ databases">
        <authorList>
            <person name="Lorenzi H."/>
            <person name="Inman J."/>
            <person name="Miller J."/>
            <person name="Schobel S."/>
            <person name="Amedeo P."/>
            <person name="Caler E.V."/>
            <person name="da Silva J."/>
        </authorList>
    </citation>
    <scope>NUCLEOTIDE SEQUENCE [LARGE SCALE GENOMIC DNA]</scope>
    <source>
        <strain evidence="1">RN66</strain>
    </source>
</reference>
<dbReference type="VEuPathDB" id="CryptoDB:CMU_036470"/>
<dbReference type="Gene3D" id="3.40.50.1000">
    <property type="entry name" value="HAD superfamily/HAD-like"/>
    <property type="match status" value="1"/>
</dbReference>